<dbReference type="RefSeq" id="WP_147929152.1">
    <property type="nucleotide sequence ID" value="NZ_VOXD01000003.1"/>
</dbReference>
<dbReference type="AlphaFoldDB" id="A0A5C7FKD0"/>
<comment type="caution">
    <text evidence="1">The sequence shown here is derived from an EMBL/GenBank/DDBJ whole genome shotgun (WGS) entry which is preliminary data.</text>
</comment>
<dbReference type="Proteomes" id="UP000321907">
    <property type="component" value="Unassembled WGS sequence"/>
</dbReference>
<protein>
    <submittedName>
        <fullName evidence="1">Uncharacterized protein</fullName>
    </submittedName>
</protein>
<evidence type="ECO:0000313" key="2">
    <source>
        <dbReference type="Proteomes" id="UP000321907"/>
    </source>
</evidence>
<keyword evidence="2" id="KW-1185">Reference proteome</keyword>
<sequence>MKIIDPGIGLGVIKFGMHPSEILELIGAPNEIEVYCYSKNKDDRSESWHYEKYGFSISFSGEDNWMLDVISISSEDYHLFNSIKIGQSINEIERILKGLEINNLEYEDLSNLESPDHKLLSIDELSLNLWFDYGQLSEIQWGPKFQDEETIIWPNQPIVKQSKSNIKEYDVDELFNKLNTHLTSWLNEIFQKNEENKDLIDEFPSDTTRDNLSIENKNVNYYLDVDNKVSGSIEAKALISHNTKGLIGWMSVIWDRDMKMLDDFLVLD</sequence>
<name>A0A5C7FKD0_9BACT</name>
<evidence type="ECO:0000313" key="1">
    <source>
        <dbReference type="EMBL" id="TXF91133.1"/>
    </source>
</evidence>
<dbReference type="OrthoDB" id="1118000at2"/>
<gene>
    <name evidence="1" type="ORF">FUA23_02580</name>
</gene>
<organism evidence="1 2">
    <name type="scientific">Neolewinella aurantiaca</name>
    <dbReference type="NCBI Taxonomy" id="2602767"/>
    <lineage>
        <taxon>Bacteria</taxon>
        <taxon>Pseudomonadati</taxon>
        <taxon>Bacteroidota</taxon>
        <taxon>Saprospiria</taxon>
        <taxon>Saprospirales</taxon>
        <taxon>Lewinellaceae</taxon>
        <taxon>Neolewinella</taxon>
    </lineage>
</organism>
<reference evidence="1 2" key="1">
    <citation type="submission" date="2019-08" db="EMBL/GenBank/DDBJ databases">
        <title>Lewinella sp. strain SSH13 Genome sequencing and assembly.</title>
        <authorList>
            <person name="Kim I."/>
        </authorList>
    </citation>
    <scope>NUCLEOTIDE SEQUENCE [LARGE SCALE GENOMIC DNA]</scope>
    <source>
        <strain evidence="1 2">SSH13</strain>
    </source>
</reference>
<dbReference type="EMBL" id="VOXD01000003">
    <property type="protein sequence ID" value="TXF91133.1"/>
    <property type="molecule type" value="Genomic_DNA"/>
</dbReference>
<proteinExistence type="predicted"/>
<accession>A0A5C7FKD0</accession>